<dbReference type="SUPFAM" id="SSF53474">
    <property type="entry name" value="alpha/beta-Hydrolases"/>
    <property type="match status" value="1"/>
</dbReference>
<dbReference type="AlphaFoldDB" id="A0A1E7FGW1"/>
<evidence type="ECO:0000256" key="2">
    <source>
        <dbReference type="ARBA" id="ARBA00022670"/>
    </source>
</evidence>
<evidence type="ECO:0000313" key="6">
    <source>
        <dbReference type="EMBL" id="OEU17396.1"/>
    </source>
</evidence>
<dbReference type="Pfam" id="PF05577">
    <property type="entry name" value="Peptidase_S28"/>
    <property type="match status" value="1"/>
</dbReference>
<evidence type="ECO:0000256" key="5">
    <source>
        <dbReference type="ARBA" id="ARBA00023180"/>
    </source>
</evidence>
<accession>A0A1E7FGW1</accession>
<dbReference type="OrthoDB" id="1735038at2759"/>
<dbReference type="Proteomes" id="UP000095751">
    <property type="component" value="Unassembled WGS sequence"/>
</dbReference>
<keyword evidence="4" id="KW-0378">Hydrolase</keyword>
<reference evidence="6 7" key="1">
    <citation type="submission" date="2016-09" db="EMBL/GenBank/DDBJ databases">
        <title>Extensive genetic diversity and differential bi-allelic expression allows diatom success in the polar Southern Ocean.</title>
        <authorList>
            <consortium name="DOE Joint Genome Institute"/>
            <person name="Mock T."/>
            <person name="Otillar R.P."/>
            <person name="Strauss J."/>
            <person name="Dupont C."/>
            <person name="Frickenhaus S."/>
            <person name="Maumus F."/>
            <person name="Mcmullan M."/>
            <person name="Sanges R."/>
            <person name="Schmutz J."/>
            <person name="Toseland A."/>
            <person name="Valas R."/>
            <person name="Veluchamy A."/>
            <person name="Ward B.J."/>
            <person name="Allen A."/>
            <person name="Barry K."/>
            <person name="Falciatore A."/>
            <person name="Ferrante M."/>
            <person name="Fortunato A.E."/>
            <person name="Gloeckner G."/>
            <person name="Gruber A."/>
            <person name="Hipkin R."/>
            <person name="Janech M."/>
            <person name="Kroth P."/>
            <person name="Leese F."/>
            <person name="Lindquist E."/>
            <person name="Lyon B.R."/>
            <person name="Martin J."/>
            <person name="Mayer C."/>
            <person name="Parker M."/>
            <person name="Quesneville H."/>
            <person name="Raymond J."/>
            <person name="Uhlig C."/>
            <person name="Valentin K.U."/>
            <person name="Worden A.Z."/>
            <person name="Armbrust E.V."/>
            <person name="Bowler C."/>
            <person name="Green B."/>
            <person name="Moulton V."/>
            <person name="Van Oosterhout C."/>
            <person name="Grigoriev I."/>
        </authorList>
    </citation>
    <scope>NUCLEOTIDE SEQUENCE [LARGE SCALE GENOMIC DNA]</scope>
    <source>
        <strain evidence="6 7">CCMP1102</strain>
    </source>
</reference>
<dbReference type="GO" id="GO:0006508">
    <property type="term" value="P:proteolysis"/>
    <property type="evidence" value="ECO:0007669"/>
    <property type="project" value="UniProtKB-KW"/>
</dbReference>
<gene>
    <name evidence="6" type="ORF">FRACYDRAFT_207666</name>
</gene>
<name>A0A1E7FGW1_9STRA</name>
<evidence type="ECO:0000256" key="4">
    <source>
        <dbReference type="ARBA" id="ARBA00022801"/>
    </source>
</evidence>
<dbReference type="Gene3D" id="3.40.50.1820">
    <property type="entry name" value="alpha/beta hydrolase"/>
    <property type="match status" value="1"/>
</dbReference>
<keyword evidence="5" id="KW-0325">Glycoprotein</keyword>
<dbReference type="Gene3D" id="1.20.120.980">
    <property type="entry name" value="Serine carboxypeptidase S28, SKS domain"/>
    <property type="match status" value="1"/>
</dbReference>
<keyword evidence="7" id="KW-1185">Reference proteome</keyword>
<keyword evidence="3" id="KW-0732">Signal</keyword>
<evidence type="ECO:0000256" key="3">
    <source>
        <dbReference type="ARBA" id="ARBA00022729"/>
    </source>
</evidence>
<evidence type="ECO:0000313" key="7">
    <source>
        <dbReference type="Proteomes" id="UP000095751"/>
    </source>
</evidence>
<dbReference type="PANTHER" id="PTHR11010:SF117">
    <property type="entry name" value="SERINE PROTEASE 16"/>
    <property type="match status" value="1"/>
</dbReference>
<proteinExistence type="inferred from homology"/>
<dbReference type="GO" id="GO:0008239">
    <property type="term" value="F:dipeptidyl-peptidase activity"/>
    <property type="evidence" value="ECO:0007669"/>
    <property type="project" value="TreeGrafter"/>
</dbReference>
<dbReference type="GO" id="GO:0070008">
    <property type="term" value="F:serine-type exopeptidase activity"/>
    <property type="evidence" value="ECO:0007669"/>
    <property type="project" value="InterPro"/>
</dbReference>
<dbReference type="InterPro" id="IPR042269">
    <property type="entry name" value="Ser_carbopepase_S28_SKS"/>
</dbReference>
<dbReference type="KEGG" id="fcy:FRACYDRAFT_207666"/>
<dbReference type="InterPro" id="IPR029058">
    <property type="entry name" value="AB_hydrolase_fold"/>
</dbReference>
<dbReference type="EMBL" id="KV784357">
    <property type="protein sequence ID" value="OEU17396.1"/>
    <property type="molecule type" value="Genomic_DNA"/>
</dbReference>
<sequence length="437" mass="49337">MLELAKRISKTEKKNVHLYALEHRYYGLSYPKFEDQYGNETSPLTIQNLRFLSSRQALEDLAHFQQLSDRGGSNPMNTWVSFGGSYPGLMAMYSRYKYPHLIAAAVSSSAPLQLKVDFEGYKSKQGLDLRYDKVGGSMECHRIVKEGHVQAVALLKQTNTSVPNSTIDGPVVLANKFNICQPDTALRKKRNQDLALGDGLIYIPSQSNDPSCTENEICNIAGLCKNNQLNEMQMPSRDKFKPLKVNQGDEDCTDVDYEAYLEFYGSEEIKLGGSRSWLYQTCTEFGFYQTCLDDCPFASHYHEIDLDLEFCSRIFNITNVYDNVQSSLDYYGGKDFINTDTSNILTINGNVDPWSVLGLEEDDSMNYKLPVKMVAGASHHAWTHAVKDTDALEIIQIREFIYSCVMDWLGIGSMQDVWANIGVKIENLRSHSVPSRG</sequence>
<dbReference type="PANTHER" id="PTHR11010">
    <property type="entry name" value="PROTEASE S28 PRO-X CARBOXYPEPTIDASE-RELATED"/>
    <property type="match status" value="1"/>
</dbReference>
<evidence type="ECO:0000256" key="1">
    <source>
        <dbReference type="ARBA" id="ARBA00011079"/>
    </source>
</evidence>
<organism evidence="6 7">
    <name type="scientific">Fragilariopsis cylindrus CCMP1102</name>
    <dbReference type="NCBI Taxonomy" id="635003"/>
    <lineage>
        <taxon>Eukaryota</taxon>
        <taxon>Sar</taxon>
        <taxon>Stramenopiles</taxon>
        <taxon>Ochrophyta</taxon>
        <taxon>Bacillariophyta</taxon>
        <taxon>Bacillariophyceae</taxon>
        <taxon>Bacillariophycidae</taxon>
        <taxon>Bacillariales</taxon>
        <taxon>Bacillariaceae</taxon>
        <taxon>Fragilariopsis</taxon>
    </lineage>
</organism>
<comment type="similarity">
    <text evidence="1">Belongs to the peptidase S28 family.</text>
</comment>
<protein>
    <submittedName>
        <fullName evidence="6">Peptidase S28</fullName>
    </submittedName>
</protein>
<dbReference type="SMR" id="A0A1E7FGW1"/>
<keyword evidence="2" id="KW-0645">Protease</keyword>
<dbReference type="InParanoid" id="A0A1E7FGW1"/>
<dbReference type="InterPro" id="IPR008758">
    <property type="entry name" value="Peptidase_S28"/>
</dbReference>